<reference evidence="1 2" key="1">
    <citation type="submission" date="2024-05" db="EMBL/GenBank/DDBJ databases">
        <title>Genome sequencing and assembly of Indian major carp, Cirrhinus mrigala (Hamilton, 1822).</title>
        <authorList>
            <person name="Mohindra V."/>
            <person name="Chowdhury L.M."/>
            <person name="Lal K."/>
            <person name="Jena J.K."/>
        </authorList>
    </citation>
    <scope>NUCLEOTIDE SEQUENCE [LARGE SCALE GENOMIC DNA]</scope>
    <source>
        <strain evidence="1">CM1030</strain>
        <tissue evidence="1">Blood</tissue>
    </source>
</reference>
<comment type="caution">
    <text evidence="1">The sequence shown here is derived from an EMBL/GenBank/DDBJ whole genome shotgun (WGS) entry which is preliminary data.</text>
</comment>
<accession>A0ABD0P5K3</accession>
<feature type="non-terminal residue" evidence="1">
    <location>
        <position position="59"/>
    </location>
</feature>
<dbReference type="AlphaFoldDB" id="A0ABD0P5K3"/>
<keyword evidence="2" id="KW-1185">Reference proteome</keyword>
<name>A0ABD0P5K3_CIRMR</name>
<dbReference type="Proteomes" id="UP001529510">
    <property type="component" value="Unassembled WGS sequence"/>
</dbReference>
<evidence type="ECO:0000313" key="1">
    <source>
        <dbReference type="EMBL" id="KAL0168866.1"/>
    </source>
</evidence>
<protein>
    <submittedName>
        <fullName evidence="1">Uncharacterized protein</fullName>
    </submittedName>
</protein>
<sequence>QPVIQNTARHRAQHTITPLRGAKARVPPPVFTITTAPNICAVGLQWVCQSPLAPWLEDP</sequence>
<dbReference type="EMBL" id="JAMKFB020000018">
    <property type="protein sequence ID" value="KAL0168866.1"/>
    <property type="molecule type" value="Genomic_DNA"/>
</dbReference>
<evidence type="ECO:0000313" key="2">
    <source>
        <dbReference type="Proteomes" id="UP001529510"/>
    </source>
</evidence>
<organism evidence="1 2">
    <name type="scientific">Cirrhinus mrigala</name>
    <name type="common">Mrigala</name>
    <dbReference type="NCBI Taxonomy" id="683832"/>
    <lineage>
        <taxon>Eukaryota</taxon>
        <taxon>Metazoa</taxon>
        <taxon>Chordata</taxon>
        <taxon>Craniata</taxon>
        <taxon>Vertebrata</taxon>
        <taxon>Euteleostomi</taxon>
        <taxon>Actinopterygii</taxon>
        <taxon>Neopterygii</taxon>
        <taxon>Teleostei</taxon>
        <taxon>Ostariophysi</taxon>
        <taxon>Cypriniformes</taxon>
        <taxon>Cyprinidae</taxon>
        <taxon>Labeoninae</taxon>
        <taxon>Labeonini</taxon>
        <taxon>Cirrhinus</taxon>
    </lineage>
</organism>
<proteinExistence type="predicted"/>
<feature type="non-terminal residue" evidence="1">
    <location>
        <position position="1"/>
    </location>
</feature>
<gene>
    <name evidence="1" type="ORF">M9458_037088</name>
</gene>